<reference evidence="2" key="1">
    <citation type="submission" date="2021-11" db="EMBL/GenBank/DDBJ databases">
        <title>Vibrio ZSDE26 sp. nov. and Vibrio ZSDZ34 sp. nov., isolated from coastal seawater in Qingdao.</title>
        <authorList>
            <person name="Zhang P."/>
        </authorList>
    </citation>
    <scope>NUCLEOTIDE SEQUENCE</scope>
    <source>
        <strain evidence="2">ZSDE26</strain>
    </source>
</reference>
<dbReference type="RefSeq" id="WP_248006881.1">
    <property type="nucleotide sequence ID" value="NZ_JAJHVV010000001.1"/>
</dbReference>
<dbReference type="AlphaFoldDB" id="A0A9X2BGC9"/>
<feature type="transmembrane region" description="Helical" evidence="1">
    <location>
        <begin position="54"/>
        <end position="72"/>
    </location>
</feature>
<organism evidence="2 3">
    <name type="scientific">Vibrio amylolyticus</name>
    <dbReference type="NCBI Taxonomy" id="2847292"/>
    <lineage>
        <taxon>Bacteria</taxon>
        <taxon>Pseudomonadati</taxon>
        <taxon>Pseudomonadota</taxon>
        <taxon>Gammaproteobacteria</taxon>
        <taxon>Vibrionales</taxon>
        <taxon>Vibrionaceae</taxon>
        <taxon>Vibrio</taxon>
    </lineage>
</organism>
<proteinExistence type="predicted"/>
<protein>
    <submittedName>
        <fullName evidence="2">Uncharacterized protein</fullName>
    </submittedName>
</protein>
<accession>A0A9X2BGC9</accession>
<evidence type="ECO:0000256" key="1">
    <source>
        <dbReference type="SAM" id="Phobius"/>
    </source>
</evidence>
<gene>
    <name evidence="2" type="ORF">KP803_00545</name>
</gene>
<evidence type="ECO:0000313" key="2">
    <source>
        <dbReference type="EMBL" id="MCK6261755.1"/>
    </source>
</evidence>
<dbReference type="Proteomes" id="UP001139559">
    <property type="component" value="Unassembled WGS sequence"/>
</dbReference>
<feature type="transmembrane region" description="Helical" evidence="1">
    <location>
        <begin position="122"/>
        <end position="142"/>
    </location>
</feature>
<feature type="transmembrane region" description="Helical" evidence="1">
    <location>
        <begin position="24"/>
        <end position="42"/>
    </location>
</feature>
<comment type="caution">
    <text evidence="2">The sequence shown here is derived from an EMBL/GenBank/DDBJ whole genome shotgun (WGS) entry which is preliminary data.</text>
</comment>
<feature type="transmembrane region" description="Helical" evidence="1">
    <location>
        <begin position="84"/>
        <end position="110"/>
    </location>
</feature>
<sequence>MYFWNIKALKKDIIGEKLTEKDRFIYAFIQFSVYTIAFEYLLSGHVEHSNDWNQFEAMANIAIVLIGTYLIYKANGGENGQDFLGRYFSIGFVVTIRFSVLLIPMVVLLTVYDIEFRSESDILTTSPLEVFMYILWTIFLYANIAKHMRLKD</sequence>
<keyword evidence="1" id="KW-1133">Transmembrane helix</keyword>
<keyword evidence="1" id="KW-0812">Transmembrane</keyword>
<evidence type="ECO:0000313" key="3">
    <source>
        <dbReference type="Proteomes" id="UP001139559"/>
    </source>
</evidence>
<keyword evidence="1" id="KW-0472">Membrane</keyword>
<name>A0A9X2BGC9_9VIBR</name>
<keyword evidence="3" id="KW-1185">Reference proteome</keyword>
<dbReference type="EMBL" id="JAJHVV010000001">
    <property type="protein sequence ID" value="MCK6261755.1"/>
    <property type="molecule type" value="Genomic_DNA"/>
</dbReference>